<dbReference type="OrthoDB" id="2804159at2759"/>
<accession>K5VET0</accession>
<evidence type="ECO:0000259" key="1">
    <source>
        <dbReference type="PROSITE" id="PS50011"/>
    </source>
</evidence>
<organism evidence="2 3">
    <name type="scientific">Phanerochaete carnosa (strain HHB-10118-sp)</name>
    <name type="common">White-rot fungus</name>
    <name type="synonym">Peniophora carnosa</name>
    <dbReference type="NCBI Taxonomy" id="650164"/>
    <lineage>
        <taxon>Eukaryota</taxon>
        <taxon>Fungi</taxon>
        <taxon>Dikarya</taxon>
        <taxon>Basidiomycota</taxon>
        <taxon>Agaricomycotina</taxon>
        <taxon>Agaricomycetes</taxon>
        <taxon>Polyporales</taxon>
        <taxon>Phanerochaetaceae</taxon>
        <taxon>Phanerochaete</taxon>
    </lineage>
</organism>
<gene>
    <name evidence="2" type="ORF">PHACADRAFT_204704</name>
</gene>
<dbReference type="GO" id="GO:0004672">
    <property type="term" value="F:protein kinase activity"/>
    <property type="evidence" value="ECO:0007669"/>
    <property type="project" value="InterPro"/>
</dbReference>
<dbReference type="InterPro" id="IPR040976">
    <property type="entry name" value="Pkinase_fungal"/>
</dbReference>
<dbReference type="Proteomes" id="UP000008370">
    <property type="component" value="Unassembled WGS sequence"/>
</dbReference>
<feature type="domain" description="Protein kinase" evidence="1">
    <location>
        <begin position="1"/>
        <end position="199"/>
    </location>
</feature>
<dbReference type="GeneID" id="18912290"/>
<dbReference type="PROSITE" id="PS50011">
    <property type="entry name" value="PROTEIN_KINASE_DOM"/>
    <property type="match status" value="1"/>
</dbReference>
<keyword evidence="3" id="KW-1185">Reference proteome</keyword>
<dbReference type="InParanoid" id="K5VET0"/>
<evidence type="ECO:0000313" key="2">
    <source>
        <dbReference type="EMBL" id="EKM61536.1"/>
    </source>
</evidence>
<evidence type="ECO:0000313" key="3">
    <source>
        <dbReference type="Proteomes" id="UP000008370"/>
    </source>
</evidence>
<reference evidence="2 3" key="1">
    <citation type="journal article" date="2012" name="BMC Genomics">
        <title>Comparative genomics of the white-rot fungi, Phanerochaete carnosa and P. chrysosporium, to elucidate the genetic basis of the distinct wood types they colonize.</title>
        <authorList>
            <person name="Suzuki H."/>
            <person name="MacDonald J."/>
            <person name="Syed K."/>
            <person name="Salamov A."/>
            <person name="Hori C."/>
            <person name="Aerts A."/>
            <person name="Henrissat B."/>
            <person name="Wiebenga A."/>
            <person name="vanKuyk P.A."/>
            <person name="Barry K."/>
            <person name="Lindquist E."/>
            <person name="LaButti K."/>
            <person name="Lapidus A."/>
            <person name="Lucas S."/>
            <person name="Coutinho P."/>
            <person name="Gong Y."/>
            <person name="Samejima M."/>
            <person name="Mahadevan R."/>
            <person name="Abou-Zaid M."/>
            <person name="de Vries R.P."/>
            <person name="Igarashi K."/>
            <person name="Yadav J.S."/>
            <person name="Grigoriev I.V."/>
            <person name="Master E.R."/>
        </authorList>
    </citation>
    <scope>NUCLEOTIDE SEQUENCE [LARGE SCALE GENOMIC DNA]</scope>
    <source>
        <strain evidence="2 3">HHB-10118-sp</strain>
    </source>
</reference>
<dbReference type="KEGG" id="pco:PHACADRAFT_204704"/>
<name>K5VET0_PHACS</name>
<dbReference type="EMBL" id="JH930468">
    <property type="protein sequence ID" value="EKM61536.1"/>
    <property type="molecule type" value="Genomic_DNA"/>
</dbReference>
<dbReference type="InterPro" id="IPR000719">
    <property type="entry name" value="Prot_kinase_dom"/>
</dbReference>
<sequence length="256" mass="29373">MGWVHRDISTGNILVYDGRGLLTDFEYAKRWDTEEHTSHQMRTGTEYFMSLEVDAHEYLFQIQGVGRPETIPHRGGKKSFTKLVGALPSHFETQVKPALPFRYHPLNDWESLFWVSMYMMVIDRIVKPTKNQPQQTSDKLEKQRALARGLFYSYKERSVKFSQAAANQVDPFKETLLDCLHDDLKHVATALGNIRVALLNAYREVEANPDQHPDGAVSVDIIWDTIPSQYNKICQILDAQDITVERLPVRQGLKAA</sequence>
<proteinExistence type="predicted"/>
<dbReference type="Gene3D" id="1.10.510.10">
    <property type="entry name" value="Transferase(Phosphotransferase) domain 1"/>
    <property type="match status" value="1"/>
</dbReference>
<dbReference type="Pfam" id="PF17667">
    <property type="entry name" value="Pkinase_fungal"/>
    <property type="match status" value="1"/>
</dbReference>
<dbReference type="HOGENOM" id="CLU_1185373_0_0_1"/>
<dbReference type="GO" id="GO:0005524">
    <property type="term" value="F:ATP binding"/>
    <property type="evidence" value="ECO:0007669"/>
    <property type="project" value="InterPro"/>
</dbReference>
<protein>
    <recommendedName>
        <fullName evidence="1">Protein kinase domain-containing protein</fullName>
    </recommendedName>
</protein>
<dbReference type="RefSeq" id="XP_007390946.1">
    <property type="nucleotide sequence ID" value="XM_007390884.1"/>
</dbReference>
<dbReference type="STRING" id="650164.K5VET0"/>
<dbReference type="SUPFAM" id="SSF56112">
    <property type="entry name" value="Protein kinase-like (PK-like)"/>
    <property type="match status" value="1"/>
</dbReference>
<dbReference type="InterPro" id="IPR011009">
    <property type="entry name" value="Kinase-like_dom_sf"/>
</dbReference>
<dbReference type="AlphaFoldDB" id="K5VET0"/>